<evidence type="ECO:0000256" key="3">
    <source>
        <dbReference type="ARBA" id="ARBA00022525"/>
    </source>
</evidence>
<evidence type="ECO:0000256" key="4">
    <source>
        <dbReference type="ARBA" id="ARBA00022645"/>
    </source>
</evidence>
<keyword evidence="7" id="KW-0325">Glycoprotein</keyword>
<keyword evidence="6 8" id="KW-0378">Hydrolase</keyword>
<dbReference type="InterPro" id="IPR033124">
    <property type="entry name" value="Ser_caboxypep_his_AS"/>
</dbReference>
<dbReference type="InterPro" id="IPR029058">
    <property type="entry name" value="AB_hydrolase_fold"/>
</dbReference>
<dbReference type="PROSITE" id="PS00560">
    <property type="entry name" value="CARBOXYPEPT_SER_HIS"/>
    <property type="match status" value="1"/>
</dbReference>
<evidence type="ECO:0000256" key="2">
    <source>
        <dbReference type="ARBA" id="ARBA00009431"/>
    </source>
</evidence>
<dbReference type="Gramene" id="rna-AYBTSS11_LOCUS31461">
    <property type="protein sequence ID" value="CAJ1979247.1"/>
    <property type="gene ID" value="gene-AYBTSS11_LOCUS31461"/>
</dbReference>
<evidence type="ECO:0000313" key="10">
    <source>
        <dbReference type="Proteomes" id="UP001189624"/>
    </source>
</evidence>
<gene>
    <name evidence="9" type="ORF">AYBTSS11_LOCUS31461</name>
</gene>
<proteinExistence type="inferred from homology"/>
<dbReference type="SUPFAM" id="SSF53335">
    <property type="entry name" value="S-adenosyl-L-methionine-dependent methyltransferases"/>
    <property type="match status" value="1"/>
</dbReference>
<comment type="similarity">
    <text evidence="2 8">Belongs to the peptidase S10 family.</text>
</comment>
<protein>
    <recommendedName>
        <fullName evidence="8">Carboxypeptidase</fullName>
        <ecNumber evidence="8">3.4.16.-</ecNumber>
    </recommendedName>
</protein>
<sequence length="787" mass="87650">MALASSPSLSKLSLVLLFFLSLSSSHPSHDPTYPPQSHAERLVRSLNLYPKDSVNIIESDHAGHGFVPGEIVEKKFSFLGDSGPSVEDLGHHAGYYSLPHSISARMFYFFFESRISKDDPVVIWLTGGPGCGSEIALFYENGPFHIANNMSLTWNDYGWDQASNIIFVDQPTGTGFSYSSNDTDIRQDEAGVSNDLYDFLQEFFKAHLDFISNDFYIFGESYAGHYVPALASRVNQGNKQNQGLHINLKGFAIGNGLTNPAIQYQAYPDFALDKGVITKTEYETQGGESCADALDICENILYRILVFTDNINYYDIRKKCEGYLCYNFTNVEKLLNEQKVKRALGVRDDLEYDLCSLKVHAAMMQDWMRNLEVGIPALLEDGIKLLVYAGEEDLICNWLGNSRWVQAMQWSGQKGFEISPTVKFVVDGAEAGSLNSYGPLTFLKVHGAGHMVPMDQPKVALQMLTSWTGGKLNASSSASCDLMEPDRLNSPTTFEMPLEVLGHELQFSQDPNSKHLGTTVWDASLVFAKFLERNCRRGRFSPAKLKGKRVIELGAGCGVSGFGMALLGCNVIVTDQKEVLPLLGRNVERNISRVMQKNPESFGSIKVAELQWGDESHIKAVGPPFDYIIGTDVVYVEHLLEPLLQTILSLSGHRTTILLGYEIRSTSVHDKMLQMWKRYFDVKTVSKSKMDETFQHPSIELFIMGFKHSAECTENSGETTVEKVDVETVVDDKSSEGSVVAEEGTGLVEENVEDHDKSISQNAKLSEWEARRYGAMAARILRDIKIS</sequence>
<dbReference type="Pfam" id="PF00450">
    <property type="entry name" value="Peptidase_S10"/>
    <property type="match status" value="1"/>
</dbReference>
<organism evidence="9 10">
    <name type="scientific">Sphenostylis stenocarpa</name>
    <dbReference type="NCBI Taxonomy" id="92480"/>
    <lineage>
        <taxon>Eukaryota</taxon>
        <taxon>Viridiplantae</taxon>
        <taxon>Streptophyta</taxon>
        <taxon>Embryophyta</taxon>
        <taxon>Tracheophyta</taxon>
        <taxon>Spermatophyta</taxon>
        <taxon>Magnoliopsida</taxon>
        <taxon>eudicotyledons</taxon>
        <taxon>Gunneridae</taxon>
        <taxon>Pentapetalae</taxon>
        <taxon>rosids</taxon>
        <taxon>fabids</taxon>
        <taxon>Fabales</taxon>
        <taxon>Fabaceae</taxon>
        <taxon>Papilionoideae</taxon>
        <taxon>50 kb inversion clade</taxon>
        <taxon>NPAAA clade</taxon>
        <taxon>indigoferoid/millettioid clade</taxon>
        <taxon>Phaseoleae</taxon>
        <taxon>Sphenostylis</taxon>
    </lineage>
</organism>
<keyword evidence="5 8" id="KW-0645">Protease</keyword>
<dbReference type="InterPro" id="IPR001563">
    <property type="entry name" value="Peptidase_S10"/>
</dbReference>
<dbReference type="Proteomes" id="UP001189624">
    <property type="component" value="Chromosome 11"/>
</dbReference>
<keyword evidence="4 8" id="KW-0121">Carboxypeptidase</keyword>
<dbReference type="InterPro" id="IPR018202">
    <property type="entry name" value="Ser_caboxypep_ser_AS"/>
</dbReference>
<dbReference type="GO" id="GO:0006508">
    <property type="term" value="P:proteolysis"/>
    <property type="evidence" value="ECO:0007669"/>
    <property type="project" value="UniProtKB-KW"/>
</dbReference>
<dbReference type="PANTHER" id="PTHR11802">
    <property type="entry name" value="SERINE PROTEASE FAMILY S10 SERINE CARBOXYPEPTIDASE"/>
    <property type="match status" value="1"/>
</dbReference>
<dbReference type="SUPFAM" id="SSF53474">
    <property type="entry name" value="alpha/beta-Hydrolases"/>
    <property type="match status" value="1"/>
</dbReference>
<keyword evidence="8" id="KW-0732">Signal</keyword>
<dbReference type="EC" id="3.4.16.-" evidence="8"/>
<keyword evidence="10" id="KW-1185">Reference proteome</keyword>
<evidence type="ECO:0000313" key="9">
    <source>
        <dbReference type="EMBL" id="CAJ1979247.1"/>
    </source>
</evidence>
<dbReference type="GO" id="GO:0004185">
    <property type="term" value="F:serine-type carboxypeptidase activity"/>
    <property type="evidence" value="ECO:0007669"/>
    <property type="project" value="UniProtKB-UniRule"/>
</dbReference>
<dbReference type="EMBL" id="OY731408">
    <property type="protein sequence ID" value="CAJ1979247.1"/>
    <property type="molecule type" value="Genomic_DNA"/>
</dbReference>
<accession>A0AA87B9V6</accession>
<dbReference type="PROSITE" id="PS00131">
    <property type="entry name" value="CARBOXYPEPT_SER_SER"/>
    <property type="match status" value="1"/>
</dbReference>
<feature type="signal peptide" evidence="8">
    <location>
        <begin position="1"/>
        <end position="25"/>
    </location>
</feature>
<dbReference type="InterPro" id="IPR019410">
    <property type="entry name" value="Methyltransf_16"/>
</dbReference>
<comment type="subcellular location">
    <subcellularLocation>
        <location evidence="1">Secreted</location>
    </subcellularLocation>
</comment>
<dbReference type="GO" id="GO:0005576">
    <property type="term" value="C:extracellular region"/>
    <property type="evidence" value="ECO:0007669"/>
    <property type="project" value="UniProtKB-SubCell"/>
</dbReference>
<reference evidence="9" key="1">
    <citation type="submission" date="2023-10" db="EMBL/GenBank/DDBJ databases">
        <authorList>
            <person name="Domelevo Entfellner J.-B."/>
        </authorList>
    </citation>
    <scope>NUCLEOTIDE SEQUENCE</scope>
</reference>
<dbReference type="PANTHER" id="PTHR11802:SF350">
    <property type="entry name" value="CARBOXYPEPTIDASE"/>
    <property type="match status" value="1"/>
</dbReference>
<evidence type="ECO:0000256" key="8">
    <source>
        <dbReference type="RuleBase" id="RU361156"/>
    </source>
</evidence>
<evidence type="ECO:0000256" key="1">
    <source>
        <dbReference type="ARBA" id="ARBA00004613"/>
    </source>
</evidence>
<dbReference type="Gene3D" id="3.40.50.150">
    <property type="entry name" value="Vaccinia Virus protein VP39"/>
    <property type="match status" value="1"/>
</dbReference>
<dbReference type="AlphaFoldDB" id="A0AA87B9V6"/>
<evidence type="ECO:0000256" key="5">
    <source>
        <dbReference type="ARBA" id="ARBA00022670"/>
    </source>
</evidence>
<dbReference type="Gene3D" id="3.40.50.1820">
    <property type="entry name" value="alpha/beta hydrolase"/>
    <property type="match status" value="1"/>
</dbReference>
<dbReference type="Pfam" id="PF10294">
    <property type="entry name" value="Methyltransf_16"/>
    <property type="match status" value="1"/>
</dbReference>
<keyword evidence="3" id="KW-0964">Secreted</keyword>
<dbReference type="PRINTS" id="PR00724">
    <property type="entry name" value="CRBOXYPTASEC"/>
</dbReference>
<dbReference type="FunFam" id="3.40.50.1820:FF:000719">
    <property type="entry name" value="Serine carboxypeptidase 3"/>
    <property type="match status" value="1"/>
</dbReference>
<feature type="chain" id="PRO_5041517151" description="Carboxypeptidase" evidence="8">
    <location>
        <begin position="26"/>
        <end position="787"/>
    </location>
</feature>
<dbReference type="GO" id="GO:0005773">
    <property type="term" value="C:vacuole"/>
    <property type="evidence" value="ECO:0007669"/>
    <property type="project" value="TreeGrafter"/>
</dbReference>
<name>A0AA87B9V6_9FABA</name>
<evidence type="ECO:0000256" key="6">
    <source>
        <dbReference type="ARBA" id="ARBA00022801"/>
    </source>
</evidence>
<evidence type="ECO:0000256" key="7">
    <source>
        <dbReference type="ARBA" id="ARBA00023180"/>
    </source>
</evidence>
<dbReference type="InterPro" id="IPR029063">
    <property type="entry name" value="SAM-dependent_MTases_sf"/>
</dbReference>